<feature type="active site" description="Charge relay system" evidence="5">
    <location>
        <position position="271"/>
    </location>
</feature>
<keyword evidence="2 5" id="KW-0645">Protease</keyword>
<evidence type="ECO:0000313" key="7">
    <source>
        <dbReference type="EMBL" id="GAA0731654.1"/>
    </source>
</evidence>
<feature type="active site" description="Charge relay system" evidence="5">
    <location>
        <position position="221"/>
    </location>
</feature>
<gene>
    <name evidence="7" type="ORF">GCM10009430_44070</name>
</gene>
<dbReference type="InterPro" id="IPR015500">
    <property type="entry name" value="Peptidase_S8_subtilisin-rel"/>
</dbReference>
<evidence type="ECO:0000256" key="3">
    <source>
        <dbReference type="ARBA" id="ARBA00022801"/>
    </source>
</evidence>
<keyword evidence="8" id="KW-1185">Reference proteome</keyword>
<comment type="similarity">
    <text evidence="1 5">Belongs to the peptidase S8 family.</text>
</comment>
<dbReference type="PROSITE" id="PS51892">
    <property type="entry name" value="SUBTILASE"/>
    <property type="match status" value="1"/>
</dbReference>
<comment type="caution">
    <text evidence="7">The sequence shown here is derived from an EMBL/GenBank/DDBJ whole genome shotgun (WGS) entry which is preliminary data.</text>
</comment>
<name>A0ABN1J8T6_9FLAO</name>
<evidence type="ECO:0000256" key="5">
    <source>
        <dbReference type="PROSITE-ProRule" id="PRU01240"/>
    </source>
</evidence>
<feature type="active site" description="Charge relay system" evidence="5">
    <location>
        <position position="442"/>
    </location>
</feature>
<dbReference type="Proteomes" id="UP001501758">
    <property type="component" value="Unassembled WGS sequence"/>
</dbReference>
<dbReference type="PROSITE" id="PS51257">
    <property type="entry name" value="PROKAR_LIPOPROTEIN"/>
    <property type="match status" value="1"/>
</dbReference>
<feature type="domain" description="Peptidase S8/S53" evidence="6">
    <location>
        <begin position="212"/>
        <end position="488"/>
    </location>
</feature>
<dbReference type="Pfam" id="PF00082">
    <property type="entry name" value="Peptidase_S8"/>
    <property type="match status" value="1"/>
</dbReference>
<dbReference type="RefSeq" id="WP_343914411.1">
    <property type="nucleotide sequence ID" value="NZ_BAAAGE010000006.1"/>
</dbReference>
<dbReference type="PANTHER" id="PTHR43806">
    <property type="entry name" value="PEPTIDASE S8"/>
    <property type="match status" value="1"/>
</dbReference>
<dbReference type="PRINTS" id="PR00723">
    <property type="entry name" value="SUBTILISIN"/>
</dbReference>
<dbReference type="EMBL" id="BAAAGE010000006">
    <property type="protein sequence ID" value="GAA0731654.1"/>
    <property type="molecule type" value="Genomic_DNA"/>
</dbReference>
<evidence type="ECO:0000313" key="8">
    <source>
        <dbReference type="Proteomes" id="UP001501758"/>
    </source>
</evidence>
<evidence type="ECO:0000256" key="4">
    <source>
        <dbReference type="ARBA" id="ARBA00022825"/>
    </source>
</evidence>
<dbReference type="Gene3D" id="3.40.50.200">
    <property type="entry name" value="Peptidase S8/S53 domain"/>
    <property type="match status" value="1"/>
</dbReference>
<dbReference type="SUPFAM" id="SSF52743">
    <property type="entry name" value="Subtilisin-like"/>
    <property type="match status" value="1"/>
</dbReference>
<evidence type="ECO:0000256" key="2">
    <source>
        <dbReference type="ARBA" id="ARBA00022670"/>
    </source>
</evidence>
<evidence type="ECO:0000256" key="1">
    <source>
        <dbReference type="ARBA" id="ARBA00011073"/>
    </source>
</evidence>
<dbReference type="InterPro" id="IPR000209">
    <property type="entry name" value="Peptidase_S8/S53_dom"/>
</dbReference>
<protein>
    <recommendedName>
        <fullName evidence="6">Peptidase S8/S53 domain-containing protein</fullName>
    </recommendedName>
</protein>
<keyword evidence="3 5" id="KW-0378">Hydrolase</keyword>
<dbReference type="InterPro" id="IPR036852">
    <property type="entry name" value="Peptidase_S8/S53_dom_sf"/>
</dbReference>
<reference evidence="7 8" key="1">
    <citation type="journal article" date="2019" name="Int. J. Syst. Evol. Microbiol.">
        <title>The Global Catalogue of Microorganisms (GCM) 10K type strain sequencing project: providing services to taxonomists for standard genome sequencing and annotation.</title>
        <authorList>
            <consortium name="The Broad Institute Genomics Platform"/>
            <consortium name="The Broad Institute Genome Sequencing Center for Infectious Disease"/>
            <person name="Wu L."/>
            <person name="Ma J."/>
        </authorList>
    </citation>
    <scope>NUCLEOTIDE SEQUENCE [LARGE SCALE GENOMIC DNA]</scope>
    <source>
        <strain evidence="7 8">JCM 15974</strain>
    </source>
</reference>
<keyword evidence="4 5" id="KW-0720">Serine protease</keyword>
<dbReference type="PANTHER" id="PTHR43806:SF11">
    <property type="entry name" value="CEREVISIN-RELATED"/>
    <property type="match status" value="1"/>
</dbReference>
<proteinExistence type="inferred from homology"/>
<sequence>MKNIIPLFLGLFLVVSCSKNDPSEVIEENQSSQKILSIDEINSFIETQLKQKGDLDWSKDASAHMLYSAVMHGGEVLTIGYGQKGESFIEGTQRSSRLNDIIEDIYSTVQSNEGVTRSNFQVFEDDKLNVLDVHITKLETIEELLAMDNIRYLEPNGYGFYLQEDVQQKSAGCSQSGQSINSADYSVIAPNARVPWNYNIHNIPQAWNYSTGAGITVGLIDSGVSANQNLLGNGFNDGASNGRSIQKIGTYIDSIWWWSNNIDGPNDKCGHGTQMASIIASPRNNDFMPMGVAYNCNLISYRGTSDVVLEDYHERKGVSNALKQLGNNGNVKIISMSIGYPWSIGNVKDAVKYAYGKGKMIIAAGGTSTTFTNWYGVIFPASMNETVAVTGLKDNGYNRCNICHDGSKIDFTIVMQRASNSNRNVPVLGFNNGDQSYVGGSSAATAATAGIAALVWARNPNMTRAQVLDKLKRAGEFYPNRNSKFGYGNIDALKAVQ</sequence>
<dbReference type="CDD" id="cd00306">
    <property type="entry name" value="Peptidases_S8_S53"/>
    <property type="match status" value="1"/>
</dbReference>
<organism evidence="7 8">
    <name type="scientific">Aquimarina litoralis</name>
    <dbReference type="NCBI Taxonomy" id="584605"/>
    <lineage>
        <taxon>Bacteria</taxon>
        <taxon>Pseudomonadati</taxon>
        <taxon>Bacteroidota</taxon>
        <taxon>Flavobacteriia</taxon>
        <taxon>Flavobacteriales</taxon>
        <taxon>Flavobacteriaceae</taxon>
        <taxon>Aquimarina</taxon>
    </lineage>
</organism>
<evidence type="ECO:0000259" key="6">
    <source>
        <dbReference type="Pfam" id="PF00082"/>
    </source>
</evidence>
<dbReference type="InterPro" id="IPR050131">
    <property type="entry name" value="Peptidase_S8_subtilisin-like"/>
</dbReference>
<dbReference type="InterPro" id="IPR023827">
    <property type="entry name" value="Peptidase_S8_Asp-AS"/>
</dbReference>
<accession>A0ABN1J8T6</accession>
<dbReference type="PROSITE" id="PS00136">
    <property type="entry name" value="SUBTILASE_ASP"/>
    <property type="match status" value="1"/>
</dbReference>